<reference evidence="1" key="1">
    <citation type="submission" date="2019-10" db="EMBL/GenBank/DDBJ databases">
        <title>Draft genome sequence of Panacibacter sp. KCS-6.</title>
        <authorList>
            <person name="Yim K.J."/>
        </authorList>
    </citation>
    <scope>NUCLEOTIDE SEQUENCE</scope>
    <source>
        <strain evidence="1">KCS-6</strain>
    </source>
</reference>
<comment type="caution">
    <text evidence="1">The sequence shown here is derived from an EMBL/GenBank/DDBJ whole genome shotgun (WGS) entry which is preliminary data.</text>
</comment>
<evidence type="ECO:0000313" key="2">
    <source>
        <dbReference type="Proteomes" id="UP000598971"/>
    </source>
</evidence>
<proteinExistence type="predicted"/>
<dbReference type="AlphaFoldDB" id="A0A8J8F9A7"/>
<dbReference type="Proteomes" id="UP000598971">
    <property type="component" value="Unassembled WGS sequence"/>
</dbReference>
<protein>
    <recommendedName>
        <fullName evidence="3">RES domain-containing protein</fullName>
    </recommendedName>
</protein>
<evidence type="ECO:0000313" key="1">
    <source>
        <dbReference type="EMBL" id="NNV53880.1"/>
    </source>
</evidence>
<evidence type="ECO:0008006" key="3">
    <source>
        <dbReference type="Google" id="ProtNLM"/>
    </source>
</evidence>
<dbReference type="RefSeq" id="WP_171605798.1">
    <property type="nucleotide sequence ID" value="NZ_WHPF01000001.1"/>
</dbReference>
<organism evidence="1 2">
    <name type="scientific">Limnovirga soli</name>
    <dbReference type="NCBI Taxonomy" id="2656915"/>
    <lineage>
        <taxon>Bacteria</taxon>
        <taxon>Pseudomonadati</taxon>
        <taxon>Bacteroidota</taxon>
        <taxon>Chitinophagia</taxon>
        <taxon>Chitinophagales</taxon>
        <taxon>Chitinophagaceae</taxon>
        <taxon>Limnovirga</taxon>
    </lineage>
</organism>
<dbReference type="EMBL" id="WHPF01000001">
    <property type="protein sequence ID" value="NNV53880.1"/>
    <property type="molecule type" value="Genomic_DNA"/>
</dbReference>
<accession>A0A8J8F9A7</accession>
<sequence length="377" mass="43582">MRKTSRSPLLEIPYMSAFDIPVIFNDSVKVSYIYQLKKKYASIRSFLKECPDDYFAPSIKKNVEVQVRNVQESMLKVIEEYLNGHPSNAYKLFEKSILQYDLEEEMQTFQQIQIPSNSVSFRIKPDWDPSPAMKRIKSGMFKYKKPLDLFHPQFQHRRSVGTNRFSISGYPSLYLSKSIHTSFSECFPDSEFGGFHVIGFKNIRPLYLLDLSKDNLIETPLLFKPILPYIKATTFAIDKSVSDITQYLGVYQLIIACHTKINYIPLYKNEKYYFKAEYIIPQLLLQWVKLKGLVIDGIRYKSCTGFSKFPLNTNHYNYVLPVKQSLEKGFCPSLASIFTSTEVYSCINSESILDINLALEEISSKIISSTFTPLVES</sequence>
<gene>
    <name evidence="1" type="ORF">GD597_00320</name>
</gene>
<name>A0A8J8F9A7_9BACT</name>
<keyword evidence="2" id="KW-1185">Reference proteome</keyword>